<accession>A0ABR0F9M5</accession>
<feature type="domain" description="Prephenate dehydratase" evidence="7">
    <location>
        <begin position="6"/>
        <end position="191"/>
    </location>
</feature>
<dbReference type="RefSeq" id="XP_062728403.1">
    <property type="nucleotide sequence ID" value="XM_062882375.1"/>
</dbReference>
<name>A0ABR0F9M5_9PEZI</name>
<evidence type="ECO:0000256" key="3">
    <source>
        <dbReference type="ARBA" id="ARBA00022605"/>
    </source>
</evidence>
<keyword evidence="10" id="KW-1185">Reference proteome</keyword>
<feature type="domain" description="ACT" evidence="8">
    <location>
        <begin position="207"/>
        <end position="288"/>
    </location>
</feature>
<protein>
    <recommendedName>
        <fullName evidence="2">prephenate dehydratase</fullName>
        <ecNumber evidence="2">4.2.1.51</ecNumber>
    </recommendedName>
</protein>
<dbReference type="InterPro" id="IPR001086">
    <property type="entry name" value="Preph_deHydtase"/>
</dbReference>
<evidence type="ECO:0000256" key="4">
    <source>
        <dbReference type="ARBA" id="ARBA00023141"/>
    </source>
</evidence>
<dbReference type="Proteomes" id="UP001322138">
    <property type="component" value="Unassembled WGS sequence"/>
</dbReference>
<reference evidence="9 10" key="1">
    <citation type="journal article" date="2023" name="bioRxiv">
        <title>High-quality genome assemblies of four members of thePodospora anserinaspecies complex.</title>
        <authorList>
            <person name="Ament-Velasquez S.L."/>
            <person name="Vogan A.A."/>
            <person name="Wallerman O."/>
            <person name="Hartmann F."/>
            <person name="Gautier V."/>
            <person name="Silar P."/>
            <person name="Giraud T."/>
            <person name="Johannesson H."/>
        </authorList>
    </citation>
    <scope>NUCLEOTIDE SEQUENCE [LARGE SCALE GENOMIC DNA]</scope>
    <source>
        <strain evidence="9 10">CBS 112042</strain>
    </source>
</reference>
<evidence type="ECO:0000313" key="9">
    <source>
        <dbReference type="EMBL" id="KAK4639427.1"/>
    </source>
</evidence>
<dbReference type="InterPro" id="IPR008242">
    <property type="entry name" value="Chor_mutase/pphenate_deHydtase"/>
</dbReference>
<keyword evidence="5" id="KW-0584">Phenylalanine biosynthesis</keyword>
<organism evidence="9 10">
    <name type="scientific">Podospora bellae-mahoneyi</name>
    <dbReference type="NCBI Taxonomy" id="2093777"/>
    <lineage>
        <taxon>Eukaryota</taxon>
        <taxon>Fungi</taxon>
        <taxon>Dikarya</taxon>
        <taxon>Ascomycota</taxon>
        <taxon>Pezizomycotina</taxon>
        <taxon>Sordariomycetes</taxon>
        <taxon>Sordariomycetidae</taxon>
        <taxon>Sordariales</taxon>
        <taxon>Podosporaceae</taxon>
        <taxon>Podospora</taxon>
    </lineage>
</organism>
<dbReference type="SUPFAM" id="SSF53850">
    <property type="entry name" value="Periplasmic binding protein-like II"/>
    <property type="match status" value="1"/>
</dbReference>
<dbReference type="CDD" id="cd04905">
    <property type="entry name" value="ACT_CM-PDT"/>
    <property type="match status" value="1"/>
</dbReference>
<dbReference type="PIRSF" id="PIRSF001500">
    <property type="entry name" value="Chor_mut_pdt_Ppr"/>
    <property type="match status" value="1"/>
</dbReference>
<dbReference type="PANTHER" id="PTHR21022">
    <property type="entry name" value="PREPHENATE DEHYDRATASE P PROTEIN"/>
    <property type="match status" value="1"/>
</dbReference>
<dbReference type="GeneID" id="87901857"/>
<evidence type="ECO:0000256" key="6">
    <source>
        <dbReference type="ARBA" id="ARBA00023239"/>
    </source>
</evidence>
<dbReference type="NCBIfam" id="NF008865">
    <property type="entry name" value="PRK11898.1"/>
    <property type="match status" value="1"/>
</dbReference>
<keyword evidence="3" id="KW-0028">Amino-acid biosynthesis</keyword>
<dbReference type="Gene3D" id="3.40.190.10">
    <property type="entry name" value="Periplasmic binding protein-like II"/>
    <property type="match status" value="2"/>
</dbReference>
<dbReference type="SUPFAM" id="SSF55021">
    <property type="entry name" value="ACT-like"/>
    <property type="match status" value="1"/>
</dbReference>
<evidence type="ECO:0000256" key="5">
    <source>
        <dbReference type="ARBA" id="ARBA00023222"/>
    </source>
</evidence>
<gene>
    <name evidence="9" type="ORF">QC761_708265</name>
</gene>
<sequence length="294" mass="32389">MAEKTKVAFLGPVASYSHQATKLAFPDENTHELIPVKTIREVFDTVQARGTEYGVVPFENSTHGPVSMTLEALADRGDELRDVVVCGEVYLGVHHFLLGKKGGRLEDVRRVYSHPQAFGQTGRWMRRFLPGVEMVEVSSTSKAAEIVATGGDEGWAAVAGEMAGREYGLGVLGERIEDRGDNETRFFVVGRKQEKGEGRGKGKNLVSFCVGSHDEPGALAEVLGCFRERGLNLTSINSVPGLREGMRPFEYLFFVEFEGTGQVDEGERVKGVLEDLESKTKGWRYLGGWESARR</sequence>
<comment type="caution">
    <text evidence="9">The sequence shown here is derived from an EMBL/GenBank/DDBJ whole genome shotgun (WGS) entry which is preliminary data.</text>
</comment>
<dbReference type="EC" id="4.2.1.51" evidence="2"/>
<proteinExistence type="predicted"/>
<evidence type="ECO:0000256" key="2">
    <source>
        <dbReference type="ARBA" id="ARBA00013147"/>
    </source>
</evidence>
<dbReference type="CDD" id="cd13532">
    <property type="entry name" value="PBP2_PDT_like"/>
    <property type="match status" value="1"/>
</dbReference>
<comment type="pathway">
    <text evidence="1">Amino-acid biosynthesis; L-phenylalanine biosynthesis; phenylpyruvate from prephenate: step 1/1.</text>
</comment>
<dbReference type="Gene3D" id="3.30.70.260">
    <property type="match status" value="1"/>
</dbReference>
<keyword evidence="4" id="KW-0057">Aromatic amino acid biosynthesis</keyword>
<dbReference type="PROSITE" id="PS51171">
    <property type="entry name" value="PREPHENATE_DEHYDR_3"/>
    <property type="match status" value="1"/>
</dbReference>
<dbReference type="InterPro" id="IPR045865">
    <property type="entry name" value="ACT-like_dom_sf"/>
</dbReference>
<dbReference type="EMBL" id="JAFFGZ010000009">
    <property type="protein sequence ID" value="KAK4639427.1"/>
    <property type="molecule type" value="Genomic_DNA"/>
</dbReference>
<evidence type="ECO:0000313" key="10">
    <source>
        <dbReference type="Proteomes" id="UP001322138"/>
    </source>
</evidence>
<evidence type="ECO:0000259" key="7">
    <source>
        <dbReference type="PROSITE" id="PS51171"/>
    </source>
</evidence>
<evidence type="ECO:0000256" key="1">
    <source>
        <dbReference type="ARBA" id="ARBA00004741"/>
    </source>
</evidence>
<dbReference type="PROSITE" id="PS51671">
    <property type="entry name" value="ACT"/>
    <property type="match status" value="1"/>
</dbReference>
<dbReference type="InterPro" id="IPR002912">
    <property type="entry name" value="ACT_dom"/>
</dbReference>
<keyword evidence="6" id="KW-0456">Lyase</keyword>
<evidence type="ECO:0000259" key="8">
    <source>
        <dbReference type="PROSITE" id="PS51671"/>
    </source>
</evidence>
<dbReference type="Pfam" id="PF00800">
    <property type="entry name" value="PDT"/>
    <property type="match status" value="1"/>
</dbReference>
<dbReference type="PANTHER" id="PTHR21022:SF19">
    <property type="entry name" value="PREPHENATE DEHYDRATASE-RELATED"/>
    <property type="match status" value="1"/>
</dbReference>